<dbReference type="EMBL" id="QKWP01000036">
    <property type="protein sequence ID" value="RIB29528.1"/>
    <property type="molecule type" value="Genomic_DNA"/>
</dbReference>
<proteinExistence type="predicted"/>
<dbReference type="OrthoDB" id="2466178at2759"/>
<keyword evidence="3" id="KW-1185">Reference proteome</keyword>
<dbReference type="Proteomes" id="UP000266673">
    <property type="component" value="Unassembled WGS sequence"/>
</dbReference>
<feature type="compositionally biased region" description="Basic and acidic residues" evidence="1">
    <location>
        <begin position="128"/>
        <end position="137"/>
    </location>
</feature>
<dbReference type="AlphaFoldDB" id="A0A397W5J8"/>
<evidence type="ECO:0000313" key="2">
    <source>
        <dbReference type="EMBL" id="RIB29528.1"/>
    </source>
</evidence>
<evidence type="ECO:0000256" key="1">
    <source>
        <dbReference type="SAM" id="MobiDB-lite"/>
    </source>
</evidence>
<feature type="region of interest" description="Disordered" evidence="1">
    <location>
        <begin position="72"/>
        <end position="137"/>
    </location>
</feature>
<gene>
    <name evidence="2" type="ORF">C2G38_2056485</name>
</gene>
<accession>A0A397W5J8</accession>
<reference evidence="2 3" key="1">
    <citation type="submission" date="2018-06" db="EMBL/GenBank/DDBJ databases">
        <title>Comparative genomics reveals the genomic features of Rhizophagus irregularis, R. cerebriforme, R. diaphanum and Gigaspora rosea, and their symbiotic lifestyle signature.</title>
        <authorList>
            <person name="Morin E."/>
            <person name="San Clemente H."/>
            <person name="Chen E.C.H."/>
            <person name="De La Providencia I."/>
            <person name="Hainaut M."/>
            <person name="Kuo A."/>
            <person name="Kohler A."/>
            <person name="Murat C."/>
            <person name="Tang N."/>
            <person name="Roy S."/>
            <person name="Loubradou J."/>
            <person name="Henrissat B."/>
            <person name="Grigoriev I.V."/>
            <person name="Corradi N."/>
            <person name="Roux C."/>
            <person name="Martin F.M."/>
        </authorList>
    </citation>
    <scope>NUCLEOTIDE SEQUENCE [LARGE SCALE GENOMIC DNA]</scope>
    <source>
        <strain evidence="2 3">DAOM 194757</strain>
    </source>
</reference>
<feature type="non-terminal residue" evidence="2">
    <location>
        <position position="1"/>
    </location>
</feature>
<organism evidence="2 3">
    <name type="scientific">Gigaspora rosea</name>
    <dbReference type="NCBI Taxonomy" id="44941"/>
    <lineage>
        <taxon>Eukaryota</taxon>
        <taxon>Fungi</taxon>
        <taxon>Fungi incertae sedis</taxon>
        <taxon>Mucoromycota</taxon>
        <taxon>Glomeromycotina</taxon>
        <taxon>Glomeromycetes</taxon>
        <taxon>Diversisporales</taxon>
        <taxon>Gigasporaceae</taxon>
        <taxon>Gigaspora</taxon>
    </lineage>
</organism>
<comment type="caution">
    <text evidence="2">The sequence shown here is derived from an EMBL/GenBank/DDBJ whole genome shotgun (WGS) entry which is preliminary data.</text>
</comment>
<sequence length="137" mass="15604">TDSPQIQLTSTNTTRFKLLSIHQNITKNLKEIPVIQTPTLNASSDVESVPSVKCKRSEETSELIDIDFINNNDDYKSETNEASSIKADQEETEDLVKKNKSQKKSTCTQIKERPIRTTRSPKKSYHMTVEDDKSDKE</sequence>
<name>A0A397W5J8_9GLOM</name>
<evidence type="ECO:0000313" key="3">
    <source>
        <dbReference type="Proteomes" id="UP000266673"/>
    </source>
</evidence>
<protein>
    <submittedName>
        <fullName evidence="2">Uncharacterized protein</fullName>
    </submittedName>
</protein>